<keyword evidence="5 12" id="KW-0378">Hydrolase</keyword>
<dbReference type="Gene3D" id="1.25.40.820">
    <property type="match status" value="1"/>
</dbReference>
<evidence type="ECO:0000259" key="14">
    <source>
        <dbReference type="PROSITE" id="PS51479"/>
    </source>
</evidence>
<keyword evidence="8 12" id="KW-0539">Nucleus</keyword>
<proteinExistence type="inferred from homology"/>
<comment type="similarity">
    <text evidence="2 11 12">Belongs to the RPAP2 family.</text>
</comment>
<dbReference type="Proteomes" id="UP000799767">
    <property type="component" value="Unassembled WGS sequence"/>
</dbReference>
<dbReference type="RefSeq" id="XP_033591784.1">
    <property type="nucleotide sequence ID" value="XM_033738914.1"/>
</dbReference>
<evidence type="ECO:0000256" key="2">
    <source>
        <dbReference type="ARBA" id="ARBA00005676"/>
    </source>
</evidence>
<dbReference type="Pfam" id="PF04181">
    <property type="entry name" value="RPAP2_Rtr1"/>
    <property type="match status" value="1"/>
</dbReference>
<dbReference type="GO" id="GO:0008270">
    <property type="term" value="F:zinc ion binding"/>
    <property type="evidence" value="ECO:0007669"/>
    <property type="project" value="UniProtKB-KW"/>
</dbReference>
<evidence type="ECO:0000256" key="8">
    <source>
        <dbReference type="ARBA" id="ARBA00023242"/>
    </source>
</evidence>
<dbReference type="GO" id="GO:0005737">
    <property type="term" value="C:cytoplasm"/>
    <property type="evidence" value="ECO:0007669"/>
    <property type="project" value="TreeGrafter"/>
</dbReference>
<dbReference type="AlphaFoldDB" id="A0A6A6PYX7"/>
<dbReference type="GO" id="GO:0005634">
    <property type="term" value="C:nucleus"/>
    <property type="evidence" value="ECO:0007669"/>
    <property type="project" value="UniProtKB-SubCell"/>
</dbReference>
<feature type="region of interest" description="Disordered" evidence="13">
    <location>
        <begin position="166"/>
        <end position="212"/>
    </location>
</feature>
<dbReference type="PANTHER" id="PTHR14732:SF0">
    <property type="entry name" value="RNA POLYMERASE II SUBUNIT B1 CTD PHOSPHATASE RPAP2-RELATED"/>
    <property type="match status" value="1"/>
</dbReference>
<gene>
    <name evidence="15" type="ORF">BDY17DRAFT_98961</name>
</gene>
<evidence type="ECO:0000256" key="1">
    <source>
        <dbReference type="ARBA" id="ARBA00004123"/>
    </source>
</evidence>
<evidence type="ECO:0000256" key="5">
    <source>
        <dbReference type="ARBA" id="ARBA00022801"/>
    </source>
</evidence>
<protein>
    <recommendedName>
        <fullName evidence="12">RNA polymerase II subunit B1 CTD phosphatase RPAP2 homolog</fullName>
        <ecNumber evidence="12">3.1.3.16</ecNumber>
    </recommendedName>
</protein>
<evidence type="ECO:0000256" key="7">
    <source>
        <dbReference type="ARBA" id="ARBA00022912"/>
    </source>
</evidence>
<dbReference type="PROSITE" id="PS51479">
    <property type="entry name" value="ZF_RTR1"/>
    <property type="match status" value="1"/>
</dbReference>
<dbReference type="GeneID" id="54479915"/>
<reference evidence="15" key="1">
    <citation type="journal article" date="2020" name="Stud. Mycol.">
        <title>101 Dothideomycetes genomes: a test case for predicting lifestyles and emergence of pathogens.</title>
        <authorList>
            <person name="Haridas S."/>
            <person name="Albert R."/>
            <person name="Binder M."/>
            <person name="Bloem J."/>
            <person name="Labutti K."/>
            <person name="Salamov A."/>
            <person name="Andreopoulos B."/>
            <person name="Baker S."/>
            <person name="Barry K."/>
            <person name="Bills G."/>
            <person name="Bluhm B."/>
            <person name="Cannon C."/>
            <person name="Castanera R."/>
            <person name="Culley D."/>
            <person name="Daum C."/>
            <person name="Ezra D."/>
            <person name="Gonzalez J."/>
            <person name="Henrissat B."/>
            <person name="Kuo A."/>
            <person name="Liang C."/>
            <person name="Lipzen A."/>
            <person name="Lutzoni F."/>
            <person name="Magnuson J."/>
            <person name="Mondo S."/>
            <person name="Nolan M."/>
            <person name="Ohm R."/>
            <person name="Pangilinan J."/>
            <person name="Park H.-J."/>
            <person name="Ramirez L."/>
            <person name="Alfaro M."/>
            <person name="Sun H."/>
            <person name="Tritt A."/>
            <person name="Yoshinaga Y."/>
            <person name="Zwiers L.-H."/>
            <person name="Turgeon B."/>
            <person name="Goodwin S."/>
            <person name="Spatafora J."/>
            <person name="Crous P."/>
            <person name="Grigoriev I."/>
        </authorList>
    </citation>
    <scope>NUCLEOTIDE SEQUENCE</scope>
    <source>
        <strain evidence="15">CBS 113389</strain>
    </source>
</reference>
<dbReference type="PANTHER" id="PTHR14732">
    <property type="entry name" value="RNA POLYMERASE II SUBUNIT B1 CTD PHOSPHATASE RPAP2-RELATED"/>
    <property type="match status" value="1"/>
</dbReference>
<feature type="region of interest" description="Disordered" evidence="13">
    <location>
        <begin position="223"/>
        <end position="242"/>
    </location>
</feature>
<evidence type="ECO:0000256" key="10">
    <source>
        <dbReference type="ARBA" id="ARBA00048336"/>
    </source>
</evidence>
<accession>A0A6A6PYX7</accession>
<evidence type="ECO:0000256" key="11">
    <source>
        <dbReference type="PROSITE-ProRule" id="PRU00812"/>
    </source>
</evidence>
<keyword evidence="16" id="KW-1185">Reference proteome</keyword>
<dbReference type="InterPro" id="IPR039693">
    <property type="entry name" value="Rtr1/RPAP2"/>
</dbReference>
<keyword evidence="4 12" id="KW-0863">Zinc-finger</keyword>
<dbReference type="EC" id="3.1.3.16" evidence="12"/>
<dbReference type="EMBL" id="MU001633">
    <property type="protein sequence ID" value="KAF2485215.1"/>
    <property type="molecule type" value="Genomic_DNA"/>
</dbReference>
<feature type="compositionally biased region" description="Basic and acidic residues" evidence="13">
    <location>
        <begin position="166"/>
        <end position="187"/>
    </location>
</feature>
<keyword evidence="3 12" id="KW-0479">Metal-binding</keyword>
<comment type="subcellular location">
    <subcellularLocation>
        <location evidence="1 12">Nucleus</location>
    </subcellularLocation>
</comment>
<dbReference type="GO" id="GO:0043175">
    <property type="term" value="F:RNA polymerase core enzyme binding"/>
    <property type="evidence" value="ECO:0007669"/>
    <property type="project" value="UniProtKB-UniRule"/>
</dbReference>
<feature type="domain" description="RTR1-type" evidence="14">
    <location>
        <begin position="83"/>
        <end position="161"/>
    </location>
</feature>
<evidence type="ECO:0000256" key="4">
    <source>
        <dbReference type="ARBA" id="ARBA00022771"/>
    </source>
</evidence>
<organism evidence="15 16">
    <name type="scientific">Neohortaea acidophila</name>
    <dbReference type="NCBI Taxonomy" id="245834"/>
    <lineage>
        <taxon>Eukaryota</taxon>
        <taxon>Fungi</taxon>
        <taxon>Dikarya</taxon>
        <taxon>Ascomycota</taxon>
        <taxon>Pezizomycotina</taxon>
        <taxon>Dothideomycetes</taxon>
        <taxon>Dothideomycetidae</taxon>
        <taxon>Mycosphaerellales</taxon>
        <taxon>Teratosphaeriaceae</taxon>
        <taxon>Neohortaea</taxon>
    </lineage>
</organism>
<evidence type="ECO:0000256" key="9">
    <source>
        <dbReference type="ARBA" id="ARBA00047761"/>
    </source>
</evidence>
<keyword evidence="6 12" id="KW-0862">Zinc</keyword>
<evidence type="ECO:0000256" key="13">
    <source>
        <dbReference type="SAM" id="MobiDB-lite"/>
    </source>
</evidence>
<dbReference type="GO" id="GO:0008420">
    <property type="term" value="F:RNA polymerase II CTD heptapeptide repeat phosphatase activity"/>
    <property type="evidence" value="ECO:0007669"/>
    <property type="project" value="UniProtKB-UniRule"/>
</dbReference>
<comment type="function">
    <text evidence="12">Putative RNA polymerase II subunit B1 C-terminal domain (CTD) phosphatase involved in RNA polymerase II transcription regulation.</text>
</comment>
<dbReference type="InterPro" id="IPR038534">
    <property type="entry name" value="Rtr1/RPAP2_sf"/>
</dbReference>
<evidence type="ECO:0000313" key="16">
    <source>
        <dbReference type="Proteomes" id="UP000799767"/>
    </source>
</evidence>
<dbReference type="OrthoDB" id="2590500at2759"/>
<evidence type="ECO:0000256" key="12">
    <source>
        <dbReference type="RuleBase" id="RU367080"/>
    </source>
</evidence>
<feature type="compositionally biased region" description="Polar residues" evidence="13">
    <location>
        <begin position="13"/>
        <end position="23"/>
    </location>
</feature>
<feature type="region of interest" description="Disordered" evidence="13">
    <location>
        <begin position="1"/>
        <end position="31"/>
    </location>
</feature>
<name>A0A6A6PYX7_9PEZI</name>
<evidence type="ECO:0000256" key="3">
    <source>
        <dbReference type="ARBA" id="ARBA00022723"/>
    </source>
</evidence>
<keyword evidence="7 12" id="KW-0904">Protein phosphatase</keyword>
<evidence type="ECO:0000256" key="6">
    <source>
        <dbReference type="ARBA" id="ARBA00022833"/>
    </source>
</evidence>
<comment type="catalytic activity">
    <reaction evidence="9 12">
        <text>O-phospho-L-seryl-[protein] + H2O = L-seryl-[protein] + phosphate</text>
        <dbReference type="Rhea" id="RHEA:20629"/>
        <dbReference type="Rhea" id="RHEA-COMP:9863"/>
        <dbReference type="Rhea" id="RHEA-COMP:11604"/>
        <dbReference type="ChEBI" id="CHEBI:15377"/>
        <dbReference type="ChEBI" id="CHEBI:29999"/>
        <dbReference type="ChEBI" id="CHEBI:43474"/>
        <dbReference type="ChEBI" id="CHEBI:83421"/>
        <dbReference type="EC" id="3.1.3.16"/>
    </reaction>
</comment>
<comment type="catalytic activity">
    <reaction evidence="10 12">
        <text>O-phospho-L-threonyl-[protein] + H2O = L-threonyl-[protein] + phosphate</text>
        <dbReference type="Rhea" id="RHEA:47004"/>
        <dbReference type="Rhea" id="RHEA-COMP:11060"/>
        <dbReference type="Rhea" id="RHEA-COMP:11605"/>
        <dbReference type="ChEBI" id="CHEBI:15377"/>
        <dbReference type="ChEBI" id="CHEBI:30013"/>
        <dbReference type="ChEBI" id="CHEBI:43474"/>
        <dbReference type="ChEBI" id="CHEBI:61977"/>
        <dbReference type="EC" id="3.1.3.16"/>
    </reaction>
</comment>
<dbReference type="InterPro" id="IPR007308">
    <property type="entry name" value="Rtr1/RPAP2_dom"/>
</dbReference>
<sequence length="296" mass="32795">MAGTISAKGILKQPSTQSTPSISDEQKAKADRDRRNLGIALFHANKIRAQKDVEATILTNIETLLEYPPQTPFTSAQASTFVQLLAPFQPSDFDSLVEERTLDGKCGYALCSNAPRSKSMGSNAAWRLKGHGAQDYCSNECLRKALHVKMQLSEVPAWDRELGRDPDIVLPETDRPPTTHATSESRQRWHQSSVNDDELASERGEKARGFRPTQVMADTIVEKKTTSPKPSEPISPALATPHDSIEGYIPVQATKKVQPTERRTTFASDVVVPRPNIPETDEEASWKALFENMSIR</sequence>
<evidence type="ECO:0000313" key="15">
    <source>
        <dbReference type="EMBL" id="KAF2485215.1"/>
    </source>
</evidence>